<protein>
    <recommendedName>
        <fullName evidence="5">Mis18 domain-containing protein</fullName>
    </recommendedName>
</protein>
<evidence type="ECO:0000313" key="4">
    <source>
        <dbReference type="Proteomes" id="UP001149163"/>
    </source>
</evidence>
<proteinExistence type="predicted"/>
<sequence length="543" mass="59386">MDLNDLTRPAILCQCLRCSSSLAVLENEWGKLSNVYAVATAWLSVNLHRISISSEQKHIPQTSEMSLLRGCVAQDVSCKLCQQRLAVLCGLENGPNILWRMSKVSFREVVTMRTTDPLFKEGALDKLLPPPPPEPPRRDRNSVHDGALVQAGAQDLYSLDPSMQLQMQHQGRSIDQISSSVNHLQDTMADLKHSFTSLRIELNGSNRSKGENGHMSGPGFDMIATVLKELKSKSDEIEKLKLEIEALKLKNRFMEGRKLESPEYSTQMNGRLPEVQSPGLLQAGRKRGWPDAFPSGQTHTIADSFDEEDAVDDLSLDKLPTYNVRVPINHSIRQSSSGPNQLCIEAGPQNGNASTSAQAGSYPEQSPAKRPRLVQQNGGTGSNSERRRGRPRKSLTDPTKPTDPQPATTGATDSQHPVESNPPIQVPTATSSPTSQPIRSRGRPRRSTRSQSLGRPEISVDLENGEPDSLAQKPSSTTVTDSGGNTQQIGETATGHTNGDSAKGAEQVQTSEEEDRKAKVAARDAMARKAMQHEEEMETDDAR</sequence>
<organism evidence="3 4">
    <name type="scientific">Penicillium canariense</name>
    <dbReference type="NCBI Taxonomy" id="189055"/>
    <lineage>
        <taxon>Eukaryota</taxon>
        <taxon>Fungi</taxon>
        <taxon>Dikarya</taxon>
        <taxon>Ascomycota</taxon>
        <taxon>Pezizomycotina</taxon>
        <taxon>Eurotiomycetes</taxon>
        <taxon>Eurotiomycetidae</taxon>
        <taxon>Eurotiales</taxon>
        <taxon>Aspergillaceae</taxon>
        <taxon>Penicillium</taxon>
    </lineage>
</organism>
<feature type="compositionally biased region" description="Polar residues" evidence="2">
    <location>
        <begin position="472"/>
        <end position="500"/>
    </location>
</feature>
<feature type="compositionally biased region" description="Polar residues" evidence="2">
    <location>
        <begin position="349"/>
        <end position="359"/>
    </location>
</feature>
<comment type="caution">
    <text evidence="3">The sequence shown here is derived from an EMBL/GenBank/DDBJ whole genome shotgun (WGS) entry which is preliminary data.</text>
</comment>
<dbReference type="EMBL" id="JAPQKN010000006">
    <property type="protein sequence ID" value="KAJ5157672.1"/>
    <property type="molecule type" value="Genomic_DNA"/>
</dbReference>
<evidence type="ECO:0008006" key="5">
    <source>
        <dbReference type="Google" id="ProtNLM"/>
    </source>
</evidence>
<keyword evidence="1" id="KW-0175">Coiled coil</keyword>
<keyword evidence="4" id="KW-1185">Reference proteome</keyword>
<feature type="region of interest" description="Disordered" evidence="2">
    <location>
        <begin position="332"/>
        <end position="543"/>
    </location>
</feature>
<dbReference type="GeneID" id="81430072"/>
<dbReference type="Proteomes" id="UP001149163">
    <property type="component" value="Unassembled WGS sequence"/>
</dbReference>
<gene>
    <name evidence="3" type="ORF">N7482_008772</name>
</gene>
<name>A0A9W9HWI6_9EURO</name>
<evidence type="ECO:0000313" key="3">
    <source>
        <dbReference type="EMBL" id="KAJ5157672.1"/>
    </source>
</evidence>
<feature type="coiled-coil region" evidence="1">
    <location>
        <begin position="223"/>
        <end position="257"/>
    </location>
</feature>
<feature type="compositionally biased region" description="Polar residues" evidence="2">
    <location>
        <begin position="405"/>
        <end position="418"/>
    </location>
</feature>
<feature type="region of interest" description="Disordered" evidence="2">
    <location>
        <begin position="121"/>
        <end position="142"/>
    </location>
</feature>
<evidence type="ECO:0000256" key="2">
    <source>
        <dbReference type="SAM" id="MobiDB-lite"/>
    </source>
</evidence>
<dbReference type="OrthoDB" id="4187489at2759"/>
<accession>A0A9W9HWI6</accession>
<feature type="compositionally biased region" description="Basic and acidic residues" evidence="2">
    <location>
        <begin position="514"/>
        <end position="543"/>
    </location>
</feature>
<reference evidence="3" key="2">
    <citation type="journal article" date="2023" name="IMA Fungus">
        <title>Comparative genomic study of the Penicillium genus elucidates a diverse pangenome and 15 lateral gene transfer events.</title>
        <authorList>
            <person name="Petersen C."/>
            <person name="Sorensen T."/>
            <person name="Nielsen M.R."/>
            <person name="Sondergaard T.E."/>
            <person name="Sorensen J.L."/>
            <person name="Fitzpatrick D.A."/>
            <person name="Frisvad J.C."/>
            <person name="Nielsen K.L."/>
        </authorList>
    </citation>
    <scope>NUCLEOTIDE SEQUENCE</scope>
    <source>
        <strain evidence="3">IBT 26290</strain>
    </source>
</reference>
<dbReference type="AlphaFoldDB" id="A0A9W9HWI6"/>
<reference evidence="3" key="1">
    <citation type="submission" date="2022-11" db="EMBL/GenBank/DDBJ databases">
        <authorList>
            <person name="Petersen C."/>
        </authorList>
    </citation>
    <scope>NUCLEOTIDE SEQUENCE</scope>
    <source>
        <strain evidence="3">IBT 26290</strain>
    </source>
</reference>
<dbReference type="RefSeq" id="XP_056540661.1">
    <property type="nucleotide sequence ID" value="XM_056690896.1"/>
</dbReference>
<evidence type="ECO:0000256" key="1">
    <source>
        <dbReference type="SAM" id="Coils"/>
    </source>
</evidence>